<protein>
    <submittedName>
        <fullName evidence="1">Osmotically inducible protein OsmC</fullName>
    </submittedName>
</protein>
<evidence type="ECO:0000313" key="2">
    <source>
        <dbReference type="Proteomes" id="UP000075799"/>
    </source>
</evidence>
<reference evidence="1 2" key="1">
    <citation type="submission" date="2016-03" db="EMBL/GenBank/DDBJ databases">
        <authorList>
            <person name="Ploux O."/>
        </authorList>
    </citation>
    <scope>NUCLEOTIDE SEQUENCE [LARGE SCALE GENOMIC DNA]</scope>
    <source>
        <strain evidence="1 2">EC13</strain>
    </source>
</reference>
<dbReference type="AlphaFoldDB" id="A0A161PFF3"/>
<proteinExistence type="predicted"/>
<dbReference type="Gene3D" id="3.30.300.20">
    <property type="match status" value="1"/>
</dbReference>
<dbReference type="PANTHER" id="PTHR39624:SF2">
    <property type="entry name" value="OSMC-LIKE PROTEIN"/>
    <property type="match status" value="1"/>
</dbReference>
<dbReference type="Pfam" id="PF02566">
    <property type="entry name" value="OsmC"/>
    <property type="match status" value="1"/>
</dbReference>
<dbReference type="EMBL" id="LUKD01000001">
    <property type="protein sequence ID" value="KYG69204.1"/>
    <property type="molecule type" value="Genomic_DNA"/>
</dbReference>
<accession>A0A161PFF3</accession>
<dbReference type="InterPro" id="IPR036102">
    <property type="entry name" value="OsmC/Ohrsf"/>
</dbReference>
<organism evidence="1 2">
    <name type="scientific">Bdellovibrio bacteriovorus</name>
    <dbReference type="NCBI Taxonomy" id="959"/>
    <lineage>
        <taxon>Bacteria</taxon>
        <taxon>Pseudomonadati</taxon>
        <taxon>Bdellovibrionota</taxon>
        <taxon>Bdellovibrionia</taxon>
        <taxon>Bdellovibrionales</taxon>
        <taxon>Pseudobdellovibrionaceae</taxon>
        <taxon>Bdellovibrio</taxon>
    </lineage>
</organism>
<sequence>MVKMEAHYQGEKHCELTHVPSGARIGTDAPKDNNGKGELFSPTDLLGAATGSCMLTVMAIAAEKDGVELKGSRVTVEKEMALNPRRVAKLHIVLHLPQSVPHDYRKKLEDIALNCPVKLSLHPDLQTPILFHYDM</sequence>
<evidence type="ECO:0000313" key="1">
    <source>
        <dbReference type="EMBL" id="KYG69204.1"/>
    </source>
</evidence>
<comment type="caution">
    <text evidence="1">The sequence shown here is derived from an EMBL/GenBank/DDBJ whole genome shotgun (WGS) entry which is preliminary data.</text>
</comment>
<name>A0A161PFF3_BDEBC</name>
<gene>
    <name evidence="1" type="ORF">AZI87_08325</name>
</gene>
<dbReference type="PANTHER" id="PTHR39624">
    <property type="entry name" value="PROTEIN INVOLVED IN RIMO-MEDIATED BETA-METHYLTHIOLATION OF RIBOSOMAL PROTEIN S12 YCAO"/>
    <property type="match status" value="1"/>
</dbReference>
<dbReference type="InterPro" id="IPR003718">
    <property type="entry name" value="OsmC/Ohr_fam"/>
</dbReference>
<dbReference type="InterPro" id="IPR015946">
    <property type="entry name" value="KH_dom-like_a/b"/>
</dbReference>
<dbReference type="SUPFAM" id="SSF82784">
    <property type="entry name" value="OsmC-like"/>
    <property type="match status" value="1"/>
</dbReference>
<dbReference type="OrthoDB" id="290036at2"/>
<dbReference type="RefSeq" id="WP_063206103.1">
    <property type="nucleotide sequence ID" value="NZ_LUKD01000001.1"/>
</dbReference>
<dbReference type="Proteomes" id="UP000075799">
    <property type="component" value="Unassembled WGS sequence"/>
</dbReference>